<proteinExistence type="predicted"/>
<name>A0A0V1EJ70_TRIPS</name>
<sequence length="83" mass="9686">MSGNSEATSHAEEEYGRISVFYFKITALIIFVLFISSNMKQYVSGKTYTHITAIKYLEIVKVMEDYDTICERKVEICLQKRMM</sequence>
<keyword evidence="1" id="KW-0472">Membrane</keyword>
<dbReference type="EMBL" id="JYDR01000038">
    <property type="protein sequence ID" value="KRY73027.1"/>
    <property type="molecule type" value="Genomic_DNA"/>
</dbReference>
<evidence type="ECO:0000313" key="3">
    <source>
        <dbReference type="Proteomes" id="UP000054632"/>
    </source>
</evidence>
<feature type="transmembrane region" description="Helical" evidence="1">
    <location>
        <begin position="20"/>
        <end position="36"/>
    </location>
</feature>
<accession>A0A0V1EJ70</accession>
<protein>
    <submittedName>
        <fullName evidence="2">Uncharacterized protein</fullName>
    </submittedName>
</protein>
<organism evidence="2 3">
    <name type="scientific">Trichinella pseudospiralis</name>
    <name type="common">Parasitic roundworm</name>
    <dbReference type="NCBI Taxonomy" id="6337"/>
    <lineage>
        <taxon>Eukaryota</taxon>
        <taxon>Metazoa</taxon>
        <taxon>Ecdysozoa</taxon>
        <taxon>Nematoda</taxon>
        <taxon>Enoplea</taxon>
        <taxon>Dorylaimia</taxon>
        <taxon>Trichinellida</taxon>
        <taxon>Trichinellidae</taxon>
        <taxon>Trichinella</taxon>
    </lineage>
</organism>
<evidence type="ECO:0000256" key="1">
    <source>
        <dbReference type="SAM" id="Phobius"/>
    </source>
</evidence>
<dbReference type="AlphaFoldDB" id="A0A0V1EJ70"/>
<comment type="caution">
    <text evidence="2">The sequence shown here is derived from an EMBL/GenBank/DDBJ whole genome shotgun (WGS) entry which is preliminary data.</text>
</comment>
<dbReference type="Proteomes" id="UP000054632">
    <property type="component" value="Unassembled WGS sequence"/>
</dbReference>
<keyword evidence="1" id="KW-0812">Transmembrane</keyword>
<feature type="non-terminal residue" evidence="2">
    <location>
        <position position="83"/>
    </location>
</feature>
<evidence type="ECO:0000313" key="2">
    <source>
        <dbReference type="EMBL" id="KRY73027.1"/>
    </source>
</evidence>
<keyword evidence="1" id="KW-1133">Transmembrane helix</keyword>
<gene>
    <name evidence="2" type="ORF">T4A_5031</name>
</gene>
<reference evidence="2 3" key="1">
    <citation type="submission" date="2015-01" db="EMBL/GenBank/DDBJ databases">
        <title>Evolution of Trichinella species and genotypes.</title>
        <authorList>
            <person name="Korhonen P.K."/>
            <person name="Edoardo P."/>
            <person name="Giuseppe L.R."/>
            <person name="Gasser R.B."/>
        </authorList>
    </citation>
    <scope>NUCLEOTIDE SEQUENCE [LARGE SCALE GENOMIC DNA]</scope>
    <source>
        <strain evidence="2">ISS13</strain>
    </source>
</reference>